<feature type="transmembrane region" description="Helical" evidence="1">
    <location>
        <begin position="117"/>
        <end position="135"/>
    </location>
</feature>
<evidence type="ECO:0000313" key="5">
    <source>
        <dbReference type="Proteomes" id="UP000092698"/>
    </source>
</evidence>
<gene>
    <name evidence="4" type="primary">sdpI</name>
    <name evidence="4" type="ORF">A6F65_02228</name>
</gene>
<feature type="domain" description="DUF1648" evidence="3">
    <location>
        <begin position="13"/>
        <end position="60"/>
    </location>
</feature>
<dbReference type="InterPro" id="IPR026272">
    <property type="entry name" value="SdpI"/>
</dbReference>
<keyword evidence="5" id="KW-1185">Reference proteome</keyword>
<dbReference type="KEGG" id="anh:A6F65_02228"/>
<dbReference type="EMBL" id="CP016545">
    <property type="protein sequence ID" value="ANU08512.1"/>
    <property type="molecule type" value="Genomic_DNA"/>
</dbReference>
<name>A0A1C7DAV6_9SPHN</name>
<sequence>MKTRKFVFVSLLLAAAMAVFAFVTDVRLPDGTLLPTHWNASGEADAFSPALHALLFPVGMVLFVTAVFWAIPRIEPLQEKLEQSAPILRATWTGMLAIALLIQFVIGAPAYGFEPPINLIGIGVGLLLILLGNALPKSRPGFFVGIRTPWAILDTDNWIATHRLGGKLMILAGVVIIAAALLPISPGLRAVLFVGSVLTAALLPFIYSWWLWQRKKSA</sequence>
<feature type="chain" id="PRO_5008884556" evidence="2">
    <location>
        <begin position="22"/>
        <end position="218"/>
    </location>
</feature>
<accession>A0A1C7DAV6</accession>
<feature type="transmembrane region" description="Helical" evidence="1">
    <location>
        <begin position="50"/>
        <end position="71"/>
    </location>
</feature>
<feature type="transmembrane region" description="Helical" evidence="1">
    <location>
        <begin position="168"/>
        <end position="184"/>
    </location>
</feature>
<dbReference type="InterPro" id="IPR025962">
    <property type="entry name" value="SdpI/YhfL"/>
</dbReference>
<keyword evidence="1" id="KW-0472">Membrane</keyword>
<dbReference type="PATRIC" id="fig|645517.4.peg.2210"/>
<reference evidence="4 5" key="1">
    <citation type="submission" date="2016-07" db="EMBL/GenBank/DDBJ databases">
        <title>Complete genome sequence of Altererythrobacter namhicola JCM 16345T, containing esterase-encoding genes.</title>
        <authorList>
            <person name="Cheng H."/>
            <person name="Wu Y.-H."/>
            <person name="Jian S.-L."/>
            <person name="Huo Y.-Y."/>
            <person name="Wang C.-S."/>
            <person name="Xu X.-W."/>
        </authorList>
    </citation>
    <scope>NUCLEOTIDE SEQUENCE [LARGE SCALE GENOMIC DNA]</scope>
    <source>
        <strain evidence="4 5">JCM 16345</strain>
    </source>
</reference>
<dbReference type="PIRSF" id="PIRSF038959">
    <property type="entry name" value="SdpI"/>
    <property type="match status" value="1"/>
</dbReference>
<dbReference type="RefSeq" id="WP_067788665.1">
    <property type="nucleotide sequence ID" value="NZ_CP016545.1"/>
</dbReference>
<organism evidence="4 5">
    <name type="scientific">Paraurantiacibacter namhicola</name>
    <dbReference type="NCBI Taxonomy" id="645517"/>
    <lineage>
        <taxon>Bacteria</taxon>
        <taxon>Pseudomonadati</taxon>
        <taxon>Pseudomonadota</taxon>
        <taxon>Alphaproteobacteria</taxon>
        <taxon>Sphingomonadales</taxon>
        <taxon>Erythrobacteraceae</taxon>
        <taxon>Paraurantiacibacter</taxon>
    </lineage>
</organism>
<evidence type="ECO:0000256" key="2">
    <source>
        <dbReference type="SAM" id="SignalP"/>
    </source>
</evidence>
<dbReference type="PANTHER" id="PTHR37810">
    <property type="entry name" value="IMMUNITY PROTEIN SDPI"/>
    <property type="match status" value="1"/>
</dbReference>
<feature type="transmembrane region" description="Helical" evidence="1">
    <location>
        <begin position="190"/>
        <end position="212"/>
    </location>
</feature>
<dbReference type="PANTHER" id="PTHR37810:SF5">
    <property type="entry name" value="IMMUNITY PROTEIN SDPI"/>
    <property type="match status" value="1"/>
</dbReference>
<proteinExistence type="predicted"/>
<keyword evidence="1" id="KW-1133">Transmembrane helix</keyword>
<evidence type="ECO:0000259" key="3">
    <source>
        <dbReference type="Pfam" id="PF07853"/>
    </source>
</evidence>
<evidence type="ECO:0000256" key="1">
    <source>
        <dbReference type="SAM" id="Phobius"/>
    </source>
</evidence>
<dbReference type="InterPro" id="IPR012867">
    <property type="entry name" value="DUF1648"/>
</dbReference>
<keyword evidence="2" id="KW-0732">Signal</keyword>
<feature type="transmembrane region" description="Helical" evidence="1">
    <location>
        <begin position="92"/>
        <end position="111"/>
    </location>
</feature>
<dbReference type="Pfam" id="PF13630">
    <property type="entry name" value="SdpI"/>
    <property type="match status" value="1"/>
</dbReference>
<dbReference type="STRING" id="645517.A6F65_02228"/>
<keyword evidence="1" id="KW-0812">Transmembrane</keyword>
<dbReference type="GO" id="GO:0009636">
    <property type="term" value="P:response to toxic substance"/>
    <property type="evidence" value="ECO:0007669"/>
    <property type="project" value="TreeGrafter"/>
</dbReference>
<protein>
    <submittedName>
        <fullName evidence="4">Immunity protein SdpI</fullName>
    </submittedName>
</protein>
<dbReference type="Proteomes" id="UP000092698">
    <property type="component" value="Chromosome"/>
</dbReference>
<dbReference type="Pfam" id="PF07853">
    <property type="entry name" value="DUF1648"/>
    <property type="match status" value="1"/>
</dbReference>
<feature type="signal peptide" evidence="2">
    <location>
        <begin position="1"/>
        <end position="21"/>
    </location>
</feature>
<dbReference type="AlphaFoldDB" id="A0A1C7DAV6"/>
<dbReference type="OrthoDB" id="9808690at2"/>
<evidence type="ECO:0000313" key="4">
    <source>
        <dbReference type="EMBL" id="ANU08512.1"/>
    </source>
</evidence>